<evidence type="ECO:0000256" key="1">
    <source>
        <dbReference type="SAM" id="SignalP"/>
    </source>
</evidence>
<accession>A0ABY7ZTP5</accession>
<protein>
    <recommendedName>
        <fullName evidence="4">Secreted protein</fullName>
    </recommendedName>
</protein>
<keyword evidence="1" id="KW-0732">Signal</keyword>
<evidence type="ECO:0000313" key="2">
    <source>
        <dbReference type="EMBL" id="WDZ86421.1"/>
    </source>
</evidence>
<evidence type="ECO:0008006" key="4">
    <source>
        <dbReference type="Google" id="ProtNLM"/>
    </source>
</evidence>
<organism evidence="2 3">
    <name type="scientific">Micromonospora cathayae</name>
    <dbReference type="NCBI Taxonomy" id="3028804"/>
    <lineage>
        <taxon>Bacteria</taxon>
        <taxon>Bacillati</taxon>
        <taxon>Actinomycetota</taxon>
        <taxon>Actinomycetes</taxon>
        <taxon>Micromonosporales</taxon>
        <taxon>Micromonosporaceae</taxon>
        <taxon>Micromonospora</taxon>
    </lineage>
</organism>
<evidence type="ECO:0000313" key="3">
    <source>
        <dbReference type="Proteomes" id="UP001219605"/>
    </source>
</evidence>
<dbReference type="RefSeq" id="WP_275033246.1">
    <property type="nucleotide sequence ID" value="NZ_CP118615.1"/>
</dbReference>
<dbReference type="EMBL" id="CP118615">
    <property type="protein sequence ID" value="WDZ86421.1"/>
    <property type="molecule type" value="Genomic_DNA"/>
</dbReference>
<reference evidence="2 3" key="1">
    <citation type="submission" date="2023-02" db="EMBL/GenBank/DDBJ databases">
        <authorList>
            <person name="Mo P."/>
        </authorList>
    </citation>
    <scope>NUCLEOTIDE SEQUENCE [LARGE SCALE GENOMIC DNA]</scope>
    <source>
        <strain evidence="2 3">HUAS 3</strain>
    </source>
</reference>
<feature type="signal peptide" evidence="1">
    <location>
        <begin position="1"/>
        <end position="28"/>
    </location>
</feature>
<feature type="chain" id="PRO_5047549088" description="Secreted protein" evidence="1">
    <location>
        <begin position="29"/>
        <end position="103"/>
    </location>
</feature>
<keyword evidence="3" id="KW-1185">Reference proteome</keyword>
<proteinExistence type="predicted"/>
<name>A0ABY7ZTP5_9ACTN</name>
<sequence>MKKKMMTVGGLAAAGLAASLAVAAPASAAGPANPGAACVQAGLGTLKSLGLLEAAAQKQVDYATLADPVNGPIFADLPAGSYLSLGAVVKLHTTNPELFAWCR</sequence>
<dbReference type="Proteomes" id="UP001219605">
    <property type="component" value="Chromosome"/>
</dbReference>
<gene>
    <name evidence="2" type="ORF">PVK37_08495</name>
</gene>